<dbReference type="InterPro" id="IPR043519">
    <property type="entry name" value="NT_sf"/>
</dbReference>
<dbReference type="Pfam" id="PF14792">
    <property type="entry name" value="DNA_pol_B_palm"/>
    <property type="match status" value="1"/>
</dbReference>
<dbReference type="PANTHER" id="PTHR11276:SF42">
    <property type="entry name" value="DNA POLYMERASE BETA"/>
    <property type="match status" value="1"/>
</dbReference>
<evidence type="ECO:0000256" key="13">
    <source>
        <dbReference type="ARBA" id="ARBA00023204"/>
    </source>
</evidence>
<evidence type="ECO:0000256" key="4">
    <source>
        <dbReference type="ARBA" id="ARBA00022490"/>
    </source>
</evidence>
<dbReference type="InterPro" id="IPR002054">
    <property type="entry name" value="DNA-dir_DNA_pol_X"/>
</dbReference>
<comment type="catalytic activity">
    <reaction evidence="15 17">
        <text>DNA(n) + a 2'-deoxyribonucleoside 5'-triphosphate = DNA(n+1) + diphosphate</text>
        <dbReference type="Rhea" id="RHEA:22508"/>
        <dbReference type="Rhea" id="RHEA-COMP:17339"/>
        <dbReference type="Rhea" id="RHEA-COMP:17340"/>
        <dbReference type="ChEBI" id="CHEBI:33019"/>
        <dbReference type="ChEBI" id="CHEBI:61560"/>
        <dbReference type="ChEBI" id="CHEBI:173112"/>
        <dbReference type="EC" id="2.7.7.7"/>
    </reaction>
</comment>
<evidence type="ECO:0000256" key="7">
    <source>
        <dbReference type="ARBA" id="ARBA00022695"/>
    </source>
</evidence>
<dbReference type="CDD" id="cd00141">
    <property type="entry name" value="NT_POLXc"/>
    <property type="match status" value="1"/>
</dbReference>
<keyword evidence="4" id="KW-0963">Cytoplasm</keyword>
<dbReference type="Gene3D" id="3.30.460.10">
    <property type="entry name" value="Beta Polymerase, domain 2"/>
    <property type="match status" value="1"/>
</dbReference>
<evidence type="ECO:0000256" key="10">
    <source>
        <dbReference type="ARBA" id="ARBA00022842"/>
    </source>
</evidence>
<dbReference type="GeneTree" id="ENSGT00940000156918"/>
<reference evidence="20" key="1">
    <citation type="journal article" date="2002" name="Science">
        <title>The draft genome of Ciona intestinalis: insights into chordate and vertebrate origins.</title>
        <authorList>
            <person name="Dehal P."/>
            <person name="Satou Y."/>
            <person name="Campbell R.K."/>
            <person name="Chapman J."/>
            <person name="Degnan B."/>
            <person name="De Tomaso A."/>
            <person name="Davidson B."/>
            <person name="Di Gregorio A."/>
            <person name="Gelpke M."/>
            <person name="Goodstein D.M."/>
            <person name="Harafuji N."/>
            <person name="Hastings K.E."/>
            <person name="Ho I."/>
            <person name="Hotta K."/>
            <person name="Huang W."/>
            <person name="Kawashima T."/>
            <person name="Lemaire P."/>
            <person name="Martinez D."/>
            <person name="Meinertzhagen I.A."/>
            <person name="Necula S."/>
            <person name="Nonaka M."/>
            <person name="Putnam N."/>
            <person name="Rash S."/>
            <person name="Saiga H."/>
            <person name="Satake M."/>
            <person name="Terry A."/>
            <person name="Yamada L."/>
            <person name="Wang H.G."/>
            <person name="Awazu S."/>
            <person name="Azumi K."/>
            <person name="Boore J."/>
            <person name="Branno M."/>
            <person name="Chin-Bow S."/>
            <person name="DeSantis R."/>
            <person name="Doyle S."/>
            <person name="Francino P."/>
            <person name="Keys D.N."/>
            <person name="Haga S."/>
            <person name="Hayashi H."/>
            <person name="Hino K."/>
            <person name="Imai K.S."/>
            <person name="Inaba K."/>
            <person name="Kano S."/>
            <person name="Kobayashi K."/>
            <person name="Kobayashi M."/>
            <person name="Lee B.I."/>
            <person name="Makabe K.W."/>
            <person name="Manohar C."/>
            <person name="Matassi G."/>
            <person name="Medina M."/>
            <person name="Mochizuki Y."/>
            <person name="Mount S."/>
            <person name="Morishita T."/>
            <person name="Miura S."/>
            <person name="Nakayama A."/>
            <person name="Nishizaka S."/>
            <person name="Nomoto H."/>
            <person name="Ohta F."/>
            <person name="Oishi K."/>
            <person name="Rigoutsos I."/>
            <person name="Sano M."/>
            <person name="Sasaki A."/>
            <person name="Sasakura Y."/>
            <person name="Shoguchi E."/>
            <person name="Shin-i T."/>
            <person name="Spagnuolo A."/>
            <person name="Stainier D."/>
            <person name="Suzuki M.M."/>
            <person name="Tassy O."/>
            <person name="Takatori N."/>
            <person name="Tokuoka M."/>
            <person name="Yagi K."/>
            <person name="Yoshizaki F."/>
            <person name="Wada S."/>
            <person name="Zhang C."/>
            <person name="Hyatt P.D."/>
            <person name="Larimer F."/>
            <person name="Detter C."/>
            <person name="Doggett N."/>
            <person name="Glavina T."/>
            <person name="Hawkins T."/>
            <person name="Richardson P."/>
            <person name="Lucas S."/>
            <person name="Kohara Y."/>
            <person name="Levine M."/>
            <person name="Satoh N."/>
            <person name="Rokhsar D.S."/>
        </authorList>
    </citation>
    <scope>NUCLEOTIDE SEQUENCE [LARGE SCALE GENOMIC DNA]</scope>
</reference>
<evidence type="ECO:0000256" key="5">
    <source>
        <dbReference type="ARBA" id="ARBA00022634"/>
    </source>
</evidence>
<dbReference type="Gene3D" id="1.10.150.110">
    <property type="entry name" value="DNA polymerase beta, N-terminal domain-like"/>
    <property type="match status" value="1"/>
</dbReference>
<evidence type="ECO:0000256" key="8">
    <source>
        <dbReference type="ARBA" id="ARBA00022723"/>
    </source>
</evidence>
<keyword evidence="11 17" id="KW-0239">DNA-directed DNA polymerase</keyword>
<dbReference type="KEGG" id="cin:100177850"/>
<dbReference type="GO" id="GO:0006284">
    <property type="term" value="P:base-excision repair"/>
    <property type="evidence" value="ECO:0000318"/>
    <property type="project" value="GO_Central"/>
</dbReference>
<accession>A0A1W2WC91</accession>
<dbReference type="Gene3D" id="3.30.210.10">
    <property type="entry name" value="DNA polymerase, thumb domain"/>
    <property type="match status" value="1"/>
</dbReference>
<gene>
    <name evidence="19" type="primary">LOC100177850</name>
</gene>
<dbReference type="InterPro" id="IPR010996">
    <property type="entry name" value="HHH_MUS81"/>
</dbReference>
<dbReference type="InterPro" id="IPR022312">
    <property type="entry name" value="DNA_pol_X"/>
</dbReference>
<dbReference type="InterPro" id="IPR037160">
    <property type="entry name" value="DNA_Pol_thumb_sf"/>
</dbReference>
<dbReference type="SMART" id="SM00483">
    <property type="entry name" value="POLXc"/>
    <property type="match status" value="1"/>
</dbReference>
<dbReference type="RefSeq" id="XP_002128462.1">
    <property type="nucleotide sequence ID" value="XM_002128426.4"/>
</dbReference>
<dbReference type="PRINTS" id="PR00869">
    <property type="entry name" value="DNAPOLX"/>
</dbReference>
<dbReference type="GO" id="GO:0003887">
    <property type="term" value="F:DNA-directed DNA polymerase activity"/>
    <property type="evidence" value="ECO:0000318"/>
    <property type="project" value="GO_Central"/>
</dbReference>
<proteinExistence type="inferred from homology"/>
<dbReference type="InterPro" id="IPR019843">
    <property type="entry name" value="DNA_pol-X_BS"/>
</dbReference>
<evidence type="ECO:0000256" key="2">
    <source>
        <dbReference type="ARBA" id="ARBA00004123"/>
    </source>
</evidence>
<comment type="similarity">
    <text evidence="3 17">Belongs to the DNA polymerase type-X family.</text>
</comment>
<feature type="active site" description="Nucleophile; Schiff-base intermediate with DNA; for 5'-dRP lyase activity" evidence="16">
    <location>
        <position position="72"/>
    </location>
</feature>
<dbReference type="FunCoup" id="H2XPD1">
    <property type="interactions" value="74"/>
</dbReference>
<dbReference type="STRING" id="7719.ENSCINP00000031514"/>
<dbReference type="FunFam" id="3.30.210.10:FF:000002">
    <property type="entry name" value="DNA polymerase"/>
    <property type="match status" value="1"/>
</dbReference>
<keyword evidence="5" id="KW-0237">DNA synthesis</keyword>
<dbReference type="FunFam" id="1.10.150.110:FF:000002">
    <property type="entry name" value="DNA polymerase beta"/>
    <property type="match status" value="1"/>
</dbReference>
<dbReference type="Gene3D" id="1.10.150.20">
    <property type="entry name" value="5' to 3' exonuclease, C-terminal subdomain"/>
    <property type="match status" value="1"/>
</dbReference>
<reference evidence="19" key="3">
    <citation type="submission" date="2025-09" db="UniProtKB">
        <authorList>
            <consortium name="Ensembl"/>
        </authorList>
    </citation>
    <scope>IDENTIFICATION</scope>
</reference>
<dbReference type="InterPro" id="IPR029398">
    <property type="entry name" value="PolB_thumb"/>
</dbReference>
<keyword evidence="13 17" id="KW-0234">DNA repair</keyword>
<feature type="domain" description="DNA-directed DNA polymerase X" evidence="18">
    <location>
        <begin position="10"/>
        <end position="325"/>
    </location>
</feature>
<keyword evidence="9 17" id="KW-0227">DNA damage</keyword>
<dbReference type="Proteomes" id="UP000008144">
    <property type="component" value="Unassembled WGS sequence"/>
</dbReference>
<evidence type="ECO:0000256" key="17">
    <source>
        <dbReference type="RuleBase" id="RU366014"/>
    </source>
</evidence>
<dbReference type="OMA" id="ERDVFDW"/>
<dbReference type="EC" id="2.7.7.7" evidence="17"/>
<dbReference type="GO" id="GO:0005634">
    <property type="term" value="C:nucleus"/>
    <property type="evidence" value="ECO:0000318"/>
    <property type="project" value="GO_Central"/>
</dbReference>
<dbReference type="SUPFAM" id="SSF81585">
    <property type="entry name" value="PsbU/PolX domain-like"/>
    <property type="match status" value="1"/>
</dbReference>
<dbReference type="AlphaFoldDB" id="H2XPD1"/>
<evidence type="ECO:0000256" key="15">
    <source>
        <dbReference type="ARBA" id="ARBA00049244"/>
    </source>
</evidence>
<keyword evidence="6 17" id="KW-0808">Transferase</keyword>
<keyword evidence="8" id="KW-0479">Metal-binding</keyword>
<evidence type="ECO:0000259" key="18">
    <source>
        <dbReference type="SMART" id="SM00483"/>
    </source>
</evidence>
<evidence type="ECO:0000256" key="1">
    <source>
        <dbReference type="ARBA" id="ARBA00001946"/>
    </source>
</evidence>
<dbReference type="PROSITE" id="PS00522">
    <property type="entry name" value="DNA_POLYMERASE_X"/>
    <property type="match status" value="1"/>
</dbReference>
<dbReference type="GO" id="GO:0006303">
    <property type="term" value="P:double-strand break repair via nonhomologous end joining"/>
    <property type="evidence" value="ECO:0000318"/>
    <property type="project" value="GO_Central"/>
</dbReference>
<dbReference type="Ensembl" id="ENSCINT00000034891.1">
    <property type="protein sequence ID" value="ENSCINP00000031514.1"/>
    <property type="gene ID" value="ENSCING00000022190.1"/>
</dbReference>
<dbReference type="SUPFAM" id="SSF81301">
    <property type="entry name" value="Nucleotidyltransferase"/>
    <property type="match status" value="1"/>
</dbReference>
<dbReference type="InterPro" id="IPR018944">
    <property type="entry name" value="DNA_pol_lambd_fingers_domain"/>
</dbReference>
<keyword evidence="20" id="KW-1185">Reference proteome</keyword>
<comment type="cofactor">
    <cofactor evidence="1">
        <name>Mg(2+)</name>
        <dbReference type="ChEBI" id="CHEBI:18420"/>
    </cofactor>
</comment>
<dbReference type="OrthoDB" id="205514at2759"/>
<keyword evidence="10" id="KW-0460">Magnesium</keyword>
<keyword evidence="14 17" id="KW-0539">Nucleus</keyword>
<evidence type="ECO:0000256" key="3">
    <source>
        <dbReference type="ARBA" id="ARBA00008323"/>
    </source>
</evidence>
<accession>H2XPD1</accession>
<organism evidence="19 20">
    <name type="scientific">Ciona intestinalis</name>
    <name type="common">Transparent sea squirt</name>
    <name type="synonym">Ascidia intestinalis</name>
    <dbReference type="NCBI Taxonomy" id="7719"/>
    <lineage>
        <taxon>Eukaryota</taxon>
        <taxon>Metazoa</taxon>
        <taxon>Chordata</taxon>
        <taxon>Tunicata</taxon>
        <taxon>Ascidiacea</taxon>
        <taxon>Phlebobranchia</taxon>
        <taxon>Cionidae</taxon>
        <taxon>Ciona</taxon>
    </lineage>
</organism>
<dbReference type="InterPro" id="IPR028207">
    <property type="entry name" value="DNA_pol_B_palm_palm"/>
</dbReference>
<dbReference type="FunFam" id="1.10.150.20:FF:000026">
    <property type="entry name" value="DNA polymerase beta"/>
    <property type="match status" value="1"/>
</dbReference>
<keyword evidence="7 17" id="KW-0548">Nucleotidyltransferase</keyword>
<evidence type="ECO:0000313" key="20">
    <source>
        <dbReference type="Proteomes" id="UP000008144"/>
    </source>
</evidence>
<dbReference type="PRINTS" id="PR00870">
    <property type="entry name" value="DNAPOLXBETA"/>
</dbReference>
<evidence type="ECO:0000256" key="9">
    <source>
        <dbReference type="ARBA" id="ARBA00022763"/>
    </source>
</evidence>
<name>H2XPD1_CIOIN</name>
<evidence type="ECO:0000256" key="14">
    <source>
        <dbReference type="ARBA" id="ARBA00023242"/>
    </source>
</evidence>
<reference evidence="19" key="2">
    <citation type="submission" date="2025-08" db="UniProtKB">
        <authorList>
            <consortium name="Ensembl"/>
        </authorList>
    </citation>
    <scope>IDENTIFICATION</scope>
</reference>
<dbReference type="InterPro" id="IPR027421">
    <property type="entry name" value="DNA_pol_lamdba_lyase_dom_sf"/>
</dbReference>
<comment type="subcellular location">
    <subcellularLocation>
        <location evidence="2 17">Nucleus</location>
    </subcellularLocation>
</comment>
<keyword evidence="12" id="KW-0238">DNA-binding</keyword>
<dbReference type="Pfam" id="PF14716">
    <property type="entry name" value="HHH_8"/>
    <property type="match status" value="1"/>
</dbReference>
<dbReference type="GeneID" id="100177850"/>
<dbReference type="Pfam" id="PF14791">
    <property type="entry name" value="DNA_pol_B_thumb"/>
    <property type="match status" value="1"/>
</dbReference>
<evidence type="ECO:0000256" key="6">
    <source>
        <dbReference type="ARBA" id="ARBA00022679"/>
    </source>
</evidence>
<evidence type="ECO:0000256" key="11">
    <source>
        <dbReference type="ARBA" id="ARBA00022932"/>
    </source>
</evidence>
<protein>
    <recommendedName>
        <fullName evidence="17">DNA polymerase</fullName>
        <ecNumber evidence="17">2.7.7.7</ecNumber>
    </recommendedName>
</protein>
<comment type="function">
    <text evidence="17">DNA polymerase that functions in several pathways of DNA repair. Involved in base excision repair (BER) responsible for repair of lesions that give rise to abasic (AP) sites in DNA. Also contributes to DNA double-strand break repair by non-homologous end joining and homologous recombination. Has both template-dependent and template-independent (terminal transferase) DNA polymerase activities. Has also a 5'-deoxyribose-5-phosphate lyase (dRP lyase) activity.</text>
</comment>
<evidence type="ECO:0000256" key="12">
    <source>
        <dbReference type="ARBA" id="ARBA00023125"/>
    </source>
</evidence>
<dbReference type="InterPro" id="IPR002008">
    <property type="entry name" value="DNA_pol_X_beta-like"/>
</dbReference>
<dbReference type="GO" id="GO:0003677">
    <property type="term" value="F:DNA binding"/>
    <property type="evidence" value="ECO:0007669"/>
    <property type="project" value="UniProtKB-UniRule"/>
</dbReference>
<dbReference type="HOGENOM" id="CLU_008698_1_0_1"/>
<evidence type="ECO:0000256" key="16">
    <source>
        <dbReference type="PIRSR" id="PIRSR622312-50"/>
    </source>
</evidence>
<dbReference type="InParanoid" id="H2XPD1"/>
<evidence type="ECO:0000313" key="19">
    <source>
        <dbReference type="Ensembl" id="ENSCINP00000031514.1"/>
    </source>
</evidence>
<dbReference type="PANTHER" id="PTHR11276">
    <property type="entry name" value="DNA POLYMERASE TYPE-X FAMILY MEMBER"/>
    <property type="match status" value="1"/>
</dbReference>
<dbReference type="Pfam" id="PF10391">
    <property type="entry name" value="DNA_pol_lambd_f"/>
    <property type="match status" value="1"/>
</dbReference>
<dbReference type="GO" id="GO:0046872">
    <property type="term" value="F:metal ion binding"/>
    <property type="evidence" value="ECO:0007669"/>
    <property type="project" value="UniProtKB-UniRule"/>
</dbReference>
<dbReference type="SUPFAM" id="SSF47802">
    <property type="entry name" value="DNA polymerase beta, N-terminal domain-like"/>
    <property type="match status" value="1"/>
</dbReference>
<sequence length="326" mass="36643">MSKRKAPEENINSGICDFLIELADYEKNVNRAFHKSNAYRKAASSISRFGKEIKSGDEARKLEGVGAKISDKINEFLKTGKLEKLEKVRKDETSQIISLFTRISGVGPVAARKLMELGFKSLEDLKNNSEKLNHHQNIGVKYFDDFEKRIPREEMEKLEGMVVGKVTGVDPKFVATVCGSYRRGATSSGDIDVLVTHPCFTSETKKTLKLNEIVKSLGSFITDTLSMGDTKFMGVCSLEGTVHRRIDIRLIPHDQYFTSLLYFTGSDIFNKRMRTFALEQGFTINEYSVRPQGSTGVPGNPLPVTSERDIFEIIGMKYLEPSQRSE</sequence>